<protein>
    <submittedName>
        <fullName evidence="2">Uncharacterized protein</fullName>
    </submittedName>
</protein>
<evidence type="ECO:0000313" key="3">
    <source>
        <dbReference type="Proteomes" id="UP000011115"/>
    </source>
</evidence>
<evidence type="ECO:0000256" key="1">
    <source>
        <dbReference type="SAM" id="MobiDB-lite"/>
    </source>
</evidence>
<dbReference type="PaxDb" id="4113-PGSC0003DMT400093867"/>
<evidence type="ECO:0000313" key="2">
    <source>
        <dbReference type="EnsemblPlants" id="PGSC0003DMT400093867"/>
    </source>
</evidence>
<feature type="compositionally biased region" description="Polar residues" evidence="1">
    <location>
        <begin position="114"/>
        <end position="123"/>
    </location>
</feature>
<dbReference type="AlphaFoldDB" id="M1DSW3"/>
<name>M1DSW3_SOLTU</name>
<dbReference type="EnsemblPlants" id="PGSC0003DMT400093867">
    <property type="protein sequence ID" value="PGSC0003DMT400093867"/>
    <property type="gene ID" value="PGSC0003DMG400043438"/>
</dbReference>
<feature type="region of interest" description="Disordered" evidence="1">
    <location>
        <begin position="40"/>
        <end position="78"/>
    </location>
</feature>
<dbReference type="Gramene" id="PGSC0003DMT400093867">
    <property type="protein sequence ID" value="PGSC0003DMT400093867"/>
    <property type="gene ID" value="PGSC0003DMG400043438"/>
</dbReference>
<sequence length="149" mass="16671">MILKNALTWSSAESSHPGKCAIQLESCLVRDLEAVDVVPETKLEDEPTESERKRKRKGKGKMVESHTKGDKRRYATRGEVQKLMGDALVANEVQTERNLRRKRDSHVLVEEPTSMPQHIGSSETDSDDMVNVPYSWEAVSSEVGEAPAH</sequence>
<organism evidence="2 3">
    <name type="scientific">Solanum tuberosum</name>
    <name type="common">Potato</name>
    <dbReference type="NCBI Taxonomy" id="4113"/>
    <lineage>
        <taxon>Eukaryota</taxon>
        <taxon>Viridiplantae</taxon>
        <taxon>Streptophyta</taxon>
        <taxon>Embryophyta</taxon>
        <taxon>Tracheophyta</taxon>
        <taxon>Spermatophyta</taxon>
        <taxon>Magnoliopsida</taxon>
        <taxon>eudicotyledons</taxon>
        <taxon>Gunneridae</taxon>
        <taxon>Pentapetalae</taxon>
        <taxon>asterids</taxon>
        <taxon>lamiids</taxon>
        <taxon>Solanales</taxon>
        <taxon>Solanaceae</taxon>
        <taxon>Solanoideae</taxon>
        <taxon>Solaneae</taxon>
        <taxon>Solanum</taxon>
    </lineage>
</organism>
<dbReference type="HOGENOM" id="CLU_1752955_0_0_1"/>
<proteinExistence type="predicted"/>
<dbReference type="InParanoid" id="M1DSW3"/>
<feature type="compositionally biased region" description="Basic and acidic residues" evidence="1">
    <location>
        <begin position="40"/>
        <end position="52"/>
    </location>
</feature>
<reference evidence="3" key="1">
    <citation type="journal article" date="2011" name="Nature">
        <title>Genome sequence and analysis of the tuber crop potato.</title>
        <authorList>
            <consortium name="The Potato Genome Sequencing Consortium"/>
        </authorList>
    </citation>
    <scope>NUCLEOTIDE SEQUENCE [LARGE SCALE GENOMIC DNA]</scope>
    <source>
        <strain evidence="3">cv. DM1-3 516 R44</strain>
    </source>
</reference>
<reference evidence="2" key="2">
    <citation type="submission" date="2015-06" db="UniProtKB">
        <authorList>
            <consortium name="EnsemblPlants"/>
        </authorList>
    </citation>
    <scope>IDENTIFICATION</scope>
    <source>
        <strain evidence="2">DM1-3 516 R44</strain>
    </source>
</reference>
<dbReference type="Proteomes" id="UP000011115">
    <property type="component" value="Unassembled WGS sequence"/>
</dbReference>
<accession>M1DSW3</accession>
<keyword evidence="3" id="KW-1185">Reference proteome</keyword>
<feature type="region of interest" description="Disordered" evidence="1">
    <location>
        <begin position="95"/>
        <end position="149"/>
    </location>
</feature>